<evidence type="ECO:0000256" key="10">
    <source>
        <dbReference type="SAM" id="Phobius"/>
    </source>
</evidence>
<comment type="subcellular location">
    <subcellularLocation>
        <location evidence="1">Cell membrane</location>
        <topology evidence="1">Single-pass type I membrane protein</topology>
    </subcellularLocation>
</comment>
<dbReference type="Pfam" id="PF16959">
    <property type="entry name" value="Collectrin"/>
    <property type="match status" value="1"/>
</dbReference>
<gene>
    <name evidence="12" type="ORF">GDO81_020494</name>
</gene>
<evidence type="ECO:0000256" key="9">
    <source>
        <dbReference type="SAM" id="MobiDB-lite"/>
    </source>
</evidence>
<reference evidence="12" key="1">
    <citation type="thesis" date="2020" institute="ProQuest LLC" country="789 East Eisenhower Parkway, Ann Arbor, MI, USA">
        <title>Comparative Genomics and Chromosome Evolution.</title>
        <authorList>
            <person name="Mudd A.B."/>
        </authorList>
    </citation>
    <scope>NUCLEOTIDE SEQUENCE</scope>
    <source>
        <strain evidence="12">237g6f4</strain>
        <tissue evidence="12">Blood</tissue>
    </source>
</reference>
<dbReference type="EMBL" id="WNYA01013399">
    <property type="protein sequence ID" value="KAG8539709.1"/>
    <property type="molecule type" value="Genomic_DNA"/>
</dbReference>
<keyword evidence="4 10" id="KW-0812">Transmembrane</keyword>
<name>A0AAV6YQM8_ENGPU</name>
<evidence type="ECO:0000259" key="11">
    <source>
        <dbReference type="PROSITE" id="PS52010"/>
    </source>
</evidence>
<dbReference type="GO" id="GO:0070062">
    <property type="term" value="C:extracellular exosome"/>
    <property type="evidence" value="ECO:0007669"/>
    <property type="project" value="TreeGrafter"/>
</dbReference>
<keyword evidence="5" id="KW-0732">Signal</keyword>
<dbReference type="PANTHER" id="PTHR46884:SF1">
    <property type="entry name" value="COLLECTRIN"/>
    <property type="match status" value="1"/>
</dbReference>
<feature type="region of interest" description="Disordered" evidence="9">
    <location>
        <begin position="88"/>
        <end position="109"/>
    </location>
</feature>
<sequence>MYSLQFTLGFRLLTQAGHRLEYRLERNRINSAFLLDDSTLEFLAIPPTLAPDVVHSSKSWLIVFGVVVGLLGVASVLLVVSGIKRKKKRENAKTEDPDDDEERIKSTETVENGARLDSAQFCEGADNEAFENISYF</sequence>
<evidence type="ECO:0000256" key="4">
    <source>
        <dbReference type="ARBA" id="ARBA00022692"/>
    </source>
</evidence>
<evidence type="ECO:0000256" key="1">
    <source>
        <dbReference type="ARBA" id="ARBA00004251"/>
    </source>
</evidence>
<comment type="caution">
    <text evidence="12">The sequence shown here is derived from an EMBL/GenBank/DDBJ whole genome shotgun (WGS) entry which is preliminary data.</text>
</comment>
<keyword evidence="3" id="KW-0597">Phosphoprotein</keyword>
<accession>A0AAV6YQM8</accession>
<evidence type="ECO:0000256" key="6">
    <source>
        <dbReference type="ARBA" id="ARBA00022989"/>
    </source>
</evidence>
<dbReference type="PANTHER" id="PTHR46884">
    <property type="entry name" value="COLLECTRIN"/>
    <property type="match status" value="1"/>
</dbReference>
<evidence type="ECO:0000313" key="13">
    <source>
        <dbReference type="Proteomes" id="UP000824782"/>
    </source>
</evidence>
<keyword evidence="8" id="KW-0325">Glycoprotein</keyword>
<proteinExistence type="predicted"/>
<dbReference type="Proteomes" id="UP000824782">
    <property type="component" value="Unassembled WGS sequence"/>
</dbReference>
<protein>
    <recommendedName>
        <fullName evidence="11">Collectrin-like domain-containing protein</fullName>
    </recommendedName>
</protein>
<evidence type="ECO:0000256" key="2">
    <source>
        <dbReference type="ARBA" id="ARBA00022475"/>
    </source>
</evidence>
<evidence type="ECO:0000256" key="8">
    <source>
        <dbReference type="ARBA" id="ARBA00023180"/>
    </source>
</evidence>
<keyword evidence="13" id="KW-1185">Reference proteome</keyword>
<evidence type="ECO:0000256" key="5">
    <source>
        <dbReference type="ARBA" id="ARBA00022729"/>
    </source>
</evidence>
<dbReference type="GO" id="GO:0005886">
    <property type="term" value="C:plasma membrane"/>
    <property type="evidence" value="ECO:0007669"/>
    <property type="project" value="UniProtKB-SubCell"/>
</dbReference>
<dbReference type="GO" id="GO:0051957">
    <property type="term" value="P:positive regulation of amino acid transport"/>
    <property type="evidence" value="ECO:0007669"/>
    <property type="project" value="TreeGrafter"/>
</dbReference>
<keyword evidence="6 10" id="KW-1133">Transmembrane helix</keyword>
<dbReference type="InterPro" id="IPR042944">
    <property type="entry name" value="Collectrin"/>
</dbReference>
<feature type="transmembrane region" description="Helical" evidence="10">
    <location>
        <begin position="60"/>
        <end position="83"/>
    </location>
</feature>
<evidence type="ECO:0000256" key="7">
    <source>
        <dbReference type="ARBA" id="ARBA00023136"/>
    </source>
</evidence>
<organism evidence="12 13">
    <name type="scientific">Engystomops pustulosus</name>
    <name type="common">Tungara frog</name>
    <name type="synonym">Physalaemus pustulosus</name>
    <dbReference type="NCBI Taxonomy" id="76066"/>
    <lineage>
        <taxon>Eukaryota</taxon>
        <taxon>Metazoa</taxon>
        <taxon>Chordata</taxon>
        <taxon>Craniata</taxon>
        <taxon>Vertebrata</taxon>
        <taxon>Euteleostomi</taxon>
        <taxon>Amphibia</taxon>
        <taxon>Batrachia</taxon>
        <taxon>Anura</taxon>
        <taxon>Neobatrachia</taxon>
        <taxon>Hyloidea</taxon>
        <taxon>Leptodactylidae</taxon>
        <taxon>Leiuperinae</taxon>
        <taxon>Engystomops</taxon>
    </lineage>
</organism>
<dbReference type="AlphaFoldDB" id="A0AAV6YQM8"/>
<keyword evidence="2" id="KW-1003">Cell membrane</keyword>
<evidence type="ECO:0000313" key="12">
    <source>
        <dbReference type="EMBL" id="KAG8539709.1"/>
    </source>
</evidence>
<evidence type="ECO:0000256" key="3">
    <source>
        <dbReference type="ARBA" id="ARBA00022553"/>
    </source>
</evidence>
<feature type="domain" description="Collectrin-like" evidence="11">
    <location>
        <begin position="1"/>
        <end position="136"/>
    </location>
</feature>
<dbReference type="PROSITE" id="PS52010">
    <property type="entry name" value="COLLECTRIN_LIKE"/>
    <property type="match status" value="1"/>
</dbReference>
<keyword evidence="7 10" id="KW-0472">Membrane</keyword>
<dbReference type="InterPro" id="IPR031588">
    <property type="entry name" value="Collectrin_dom"/>
</dbReference>